<keyword evidence="2" id="KW-1185">Reference proteome</keyword>
<dbReference type="EMBL" id="CAJVPT010000909">
    <property type="protein sequence ID" value="CAG8452826.1"/>
    <property type="molecule type" value="Genomic_DNA"/>
</dbReference>
<dbReference type="Proteomes" id="UP000789525">
    <property type="component" value="Unassembled WGS sequence"/>
</dbReference>
<protein>
    <submittedName>
        <fullName evidence="1">1380_t:CDS:1</fullName>
    </submittedName>
</protein>
<sequence length="220" mass="24842">MRVSAFNSCSLRGFKRSRVSSEENENDFGGNLKSQEFYLGKDGDTTERAVEKELKKMRLDLEQDSSRDFTYQNSNSESSSPKTPSSHSPFNAIESSTQNSYHDHFHFTQEQKPQSSHQQPNNSHKSNHHPLRISTRSDAYSSLDAEFNPYANINSLLYLANLTRSSHIINELQGELGNMDIDGRGLVGMSDEGSDIHDSRQNYSNYNSRDSLSVHLPSIS</sequence>
<gene>
    <name evidence="1" type="ORF">ACOLOM_LOCUS829</name>
</gene>
<accession>A0ACA9K6Q8</accession>
<feature type="non-terminal residue" evidence="1">
    <location>
        <position position="220"/>
    </location>
</feature>
<evidence type="ECO:0000313" key="2">
    <source>
        <dbReference type="Proteomes" id="UP000789525"/>
    </source>
</evidence>
<proteinExistence type="predicted"/>
<organism evidence="1 2">
    <name type="scientific">Acaulospora colombiana</name>
    <dbReference type="NCBI Taxonomy" id="27376"/>
    <lineage>
        <taxon>Eukaryota</taxon>
        <taxon>Fungi</taxon>
        <taxon>Fungi incertae sedis</taxon>
        <taxon>Mucoromycota</taxon>
        <taxon>Glomeromycotina</taxon>
        <taxon>Glomeromycetes</taxon>
        <taxon>Diversisporales</taxon>
        <taxon>Acaulosporaceae</taxon>
        <taxon>Acaulospora</taxon>
    </lineage>
</organism>
<evidence type="ECO:0000313" key="1">
    <source>
        <dbReference type="EMBL" id="CAG8452826.1"/>
    </source>
</evidence>
<comment type="caution">
    <text evidence="1">The sequence shown here is derived from an EMBL/GenBank/DDBJ whole genome shotgun (WGS) entry which is preliminary data.</text>
</comment>
<reference evidence="1" key="1">
    <citation type="submission" date="2021-06" db="EMBL/GenBank/DDBJ databases">
        <authorList>
            <person name="Kallberg Y."/>
            <person name="Tangrot J."/>
            <person name="Rosling A."/>
        </authorList>
    </citation>
    <scope>NUCLEOTIDE SEQUENCE</scope>
    <source>
        <strain evidence="1">CL356</strain>
    </source>
</reference>
<name>A0ACA9K6Q8_9GLOM</name>